<accession>A0A327R3N5</accession>
<dbReference type="OrthoDB" id="672962at2"/>
<dbReference type="RefSeq" id="WP_111595716.1">
    <property type="nucleotide sequence ID" value="NZ_QLLL01000001.1"/>
</dbReference>
<keyword evidence="1" id="KW-0812">Transmembrane</keyword>
<evidence type="ECO:0000313" key="3">
    <source>
        <dbReference type="Proteomes" id="UP000249547"/>
    </source>
</evidence>
<dbReference type="AlphaFoldDB" id="A0A327R3N5"/>
<comment type="caution">
    <text evidence="2">The sequence shown here is derived from an EMBL/GenBank/DDBJ whole genome shotgun (WGS) entry which is preliminary data.</text>
</comment>
<proteinExistence type="predicted"/>
<feature type="transmembrane region" description="Helical" evidence="1">
    <location>
        <begin position="42"/>
        <end position="62"/>
    </location>
</feature>
<organism evidence="2 3">
    <name type="scientific">Chitinophaga skermanii</name>
    <dbReference type="NCBI Taxonomy" id="331697"/>
    <lineage>
        <taxon>Bacteria</taxon>
        <taxon>Pseudomonadati</taxon>
        <taxon>Bacteroidota</taxon>
        <taxon>Chitinophagia</taxon>
        <taxon>Chitinophagales</taxon>
        <taxon>Chitinophagaceae</taxon>
        <taxon>Chitinophaga</taxon>
    </lineage>
</organism>
<sequence length="129" mass="14957">MLTHIADSKNQQNVPQFLGVGGGTLLISLANNLPDTNVYKSWLIIIAPSITMFIAFCWKLIFERMTKHSTKVKVKEQDETWQQYSNDLLNDPHLSEKFKKKVQAKVEEYKFDRLKSLQEKILSNESKID</sequence>
<keyword evidence="3" id="KW-1185">Reference proteome</keyword>
<gene>
    <name evidence="2" type="ORF">LX64_00176</name>
</gene>
<reference evidence="2 3" key="1">
    <citation type="submission" date="2018-06" db="EMBL/GenBank/DDBJ databases">
        <title>Genomic Encyclopedia of Archaeal and Bacterial Type Strains, Phase II (KMG-II): from individual species to whole genera.</title>
        <authorList>
            <person name="Goeker M."/>
        </authorList>
    </citation>
    <scope>NUCLEOTIDE SEQUENCE [LARGE SCALE GENOMIC DNA]</scope>
    <source>
        <strain evidence="2 3">DSM 23857</strain>
    </source>
</reference>
<dbReference type="EMBL" id="QLLL01000001">
    <property type="protein sequence ID" value="RAJ10572.1"/>
    <property type="molecule type" value="Genomic_DNA"/>
</dbReference>
<evidence type="ECO:0000256" key="1">
    <source>
        <dbReference type="SAM" id="Phobius"/>
    </source>
</evidence>
<name>A0A327R3N5_9BACT</name>
<protein>
    <submittedName>
        <fullName evidence="2">Uncharacterized protein</fullName>
    </submittedName>
</protein>
<dbReference type="Proteomes" id="UP000249547">
    <property type="component" value="Unassembled WGS sequence"/>
</dbReference>
<keyword evidence="1" id="KW-0472">Membrane</keyword>
<evidence type="ECO:0000313" key="2">
    <source>
        <dbReference type="EMBL" id="RAJ10572.1"/>
    </source>
</evidence>
<keyword evidence="1" id="KW-1133">Transmembrane helix</keyword>